<protein>
    <recommendedName>
        <fullName evidence="4">Probable multidrug resistance protein NorM</fullName>
    </recommendedName>
    <alternativeName>
        <fullName evidence="12">Multidrug-efflux transporter</fullName>
    </alternativeName>
</protein>
<dbReference type="RefSeq" id="WP_103238130.1">
    <property type="nucleotide sequence ID" value="NZ_JANJZD010000003.1"/>
</dbReference>
<dbReference type="Pfam" id="PF01554">
    <property type="entry name" value="MatE"/>
    <property type="match status" value="2"/>
</dbReference>
<dbReference type="AlphaFoldDB" id="A0A2K4ZC34"/>
<dbReference type="GO" id="GO:0015297">
    <property type="term" value="F:antiporter activity"/>
    <property type="evidence" value="ECO:0007669"/>
    <property type="project" value="UniProtKB-KW"/>
</dbReference>
<keyword evidence="11 13" id="KW-0472">Membrane</keyword>
<keyword evidence="5" id="KW-0813">Transport</keyword>
<reference evidence="14 15" key="1">
    <citation type="submission" date="2018-01" db="EMBL/GenBank/DDBJ databases">
        <authorList>
            <person name="Gaut B.S."/>
            <person name="Morton B.R."/>
            <person name="Clegg M.T."/>
            <person name="Duvall M.R."/>
        </authorList>
    </citation>
    <scope>NUCLEOTIDE SEQUENCE [LARGE SCALE GENOMIC DNA]</scope>
    <source>
        <strain evidence="14">GP69</strain>
    </source>
</reference>
<comment type="function">
    <text evidence="1">Multidrug efflux pump.</text>
</comment>
<keyword evidence="15" id="KW-1185">Reference proteome</keyword>
<dbReference type="GO" id="GO:0042910">
    <property type="term" value="F:xenobiotic transmembrane transporter activity"/>
    <property type="evidence" value="ECO:0007669"/>
    <property type="project" value="InterPro"/>
</dbReference>
<evidence type="ECO:0000256" key="5">
    <source>
        <dbReference type="ARBA" id="ARBA00022448"/>
    </source>
</evidence>
<dbReference type="EMBL" id="OFSM01000003">
    <property type="protein sequence ID" value="SOY28018.1"/>
    <property type="molecule type" value="Genomic_DNA"/>
</dbReference>
<feature type="transmembrane region" description="Helical" evidence="13">
    <location>
        <begin position="57"/>
        <end position="80"/>
    </location>
</feature>
<feature type="transmembrane region" description="Helical" evidence="13">
    <location>
        <begin position="386"/>
        <end position="407"/>
    </location>
</feature>
<dbReference type="Proteomes" id="UP000236311">
    <property type="component" value="Unassembled WGS sequence"/>
</dbReference>
<feature type="transmembrane region" description="Helical" evidence="13">
    <location>
        <begin position="92"/>
        <end position="112"/>
    </location>
</feature>
<organism evidence="14 15">
    <name type="scientific">Acetatifactor muris</name>
    <dbReference type="NCBI Taxonomy" id="879566"/>
    <lineage>
        <taxon>Bacteria</taxon>
        <taxon>Bacillati</taxon>
        <taxon>Bacillota</taxon>
        <taxon>Clostridia</taxon>
        <taxon>Lachnospirales</taxon>
        <taxon>Lachnospiraceae</taxon>
        <taxon>Acetatifactor</taxon>
    </lineage>
</organism>
<proteinExistence type="inferred from homology"/>
<feature type="transmembrane region" description="Helical" evidence="13">
    <location>
        <begin position="319"/>
        <end position="344"/>
    </location>
</feature>
<keyword evidence="7" id="KW-1003">Cell membrane</keyword>
<keyword evidence="9 13" id="KW-1133">Transmembrane helix</keyword>
<dbReference type="CDD" id="cd13138">
    <property type="entry name" value="MATE_yoeA_like"/>
    <property type="match status" value="1"/>
</dbReference>
<feature type="transmembrane region" description="Helical" evidence="13">
    <location>
        <begin position="12"/>
        <end position="31"/>
    </location>
</feature>
<dbReference type="NCBIfam" id="TIGR00797">
    <property type="entry name" value="matE"/>
    <property type="match status" value="1"/>
</dbReference>
<evidence type="ECO:0000256" key="10">
    <source>
        <dbReference type="ARBA" id="ARBA00023065"/>
    </source>
</evidence>
<keyword evidence="6" id="KW-0050">Antiport</keyword>
<dbReference type="PANTHER" id="PTHR43298">
    <property type="entry name" value="MULTIDRUG RESISTANCE PROTEIN NORM-RELATED"/>
    <property type="match status" value="1"/>
</dbReference>
<evidence type="ECO:0000256" key="2">
    <source>
        <dbReference type="ARBA" id="ARBA00004651"/>
    </source>
</evidence>
<feature type="transmembrane region" description="Helical" evidence="13">
    <location>
        <begin position="413"/>
        <end position="434"/>
    </location>
</feature>
<evidence type="ECO:0000256" key="4">
    <source>
        <dbReference type="ARBA" id="ARBA00020268"/>
    </source>
</evidence>
<keyword evidence="10" id="KW-0406">Ion transport</keyword>
<dbReference type="OrthoDB" id="9776324at2"/>
<evidence type="ECO:0000256" key="11">
    <source>
        <dbReference type="ARBA" id="ARBA00023136"/>
    </source>
</evidence>
<evidence type="ECO:0000256" key="13">
    <source>
        <dbReference type="SAM" id="Phobius"/>
    </source>
</evidence>
<evidence type="ECO:0000313" key="15">
    <source>
        <dbReference type="Proteomes" id="UP000236311"/>
    </source>
</evidence>
<evidence type="ECO:0000256" key="8">
    <source>
        <dbReference type="ARBA" id="ARBA00022692"/>
    </source>
</evidence>
<dbReference type="PIRSF" id="PIRSF006603">
    <property type="entry name" value="DinF"/>
    <property type="match status" value="1"/>
</dbReference>
<evidence type="ECO:0000256" key="3">
    <source>
        <dbReference type="ARBA" id="ARBA00010199"/>
    </source>
</evidence>
<evidence type="ECO:0000313" key="14">
    <source>
        <dbReference type="EMBL" id="SOY28018.1"/>
    </source>
</evidence>
<dbReference type="InterPro" id="IPR002528">
    <property type="entry name" value="MATE_fam"/>
</dbReference>
<accession>A0A2K4ZC34</accession>
<evidence type="ECO:0000256" key="6">
    <source>
        <dbReference type="ARBA" id="ARBA00022449"/>
    </source>
</evidence>
<gene>
    <name evidence="14" type="primary">mepA_4</name>
    <name evidence="14" type="ORF">AMURIS_00723</name>
</gene>
<dbReference type="GO" id="GO:0005886">
    <property type="term" value="C:plasma membrane"/>
    <property type="evidence" value="ECO:0007669"/>
    <property type="project" value="UniProtKB-SubCell"/>
</dbReference>
<feature type="transmembrane region" description="Helical" evidence="13">
    <location>
        <begin position="165"/>
        <end position="187"/>
    </location>
</feature>
<comment type="subcellular location">
    <subcellularLocation>
        <location evidence="2">Cell membrane</location>
        <topology evidence="2">Multi-pass membrane protein</topology>
    </subcellularLocation>
</comment>
<dbReference type="InterPro" id="IPR048279">
    <property type="entry name" value="MdtK-like"/>
</dbReference>
<sequence>MNKDLTIGNPQKVLWAYCLPMFGSIIFQQLYNIADSLVAGKCIGENALAAVGNSYNITLIFIAFAFGCNIGCSVIVSQLFGARDYNAMKTAVYTALTASAVLCAILMAAGLLSCDTLLRLIKTQPEIMAASSLYLKIYIWGLPFLFFYNIATGIFSAMGDSRTPFLFLAASSTANILVDILFVKSFAMGIAGVAWATFLCQGISCVLSLILVLKRLSGISADRHIPIFSWIVLKKISVVAIPSILQQSFISVGNMMIQGRINSFGVSVAAGYSAAVKLNNLVITSFTTIGNGISGFSAQNLGARKYERIREGTRAGLKLVWCLCVPFCLIYMAAGKYVLLLFMNQSSVKALATGQQFLWILSPFYFVVSAKLVADGVLRGTSAMGPFMIATFTDLILRVVLAFLLSGLTASPLGIWAAWPVGWSAATVLSLSFYGKQYKRLTTPLNPPACKE</sequence>
<keyword evidence="8 13" id="KW-0812">Transmembrane</keyword>
<evidence type="ECO:0000256" key="12">
    <source>
        <dbReference type="ARBA" id="ARBA00031636"/>
    </source>
</evidence>
<evidence type="ECO:0000256" key="9">
    <source>
        <dbReference type="ARBA" id="ARBA00022989"/>
    </source>
</evidence>
<feature type="transmembrane region" description="Helical" evidence="13">
    <location>
        <begin position="137"/>
        <end position="158"/>
    </location>
</feature>
<name>A0A2K4ZC34_9FIRM</name>
<comment type="similarity">
    <text evidence="3">Belongs to the multi antimicrobial extrusion (MATE) (TC 2.A.66.1) family.</text>
</comment>
<dbReference type="PANTHER" id="PTHR43298:SF2">
    <property type="entry name" value="FMN_FAD EXPORTER YEEO-RELATED"/>
    <property type="match status" value="1"/>
</dbReference>
<feature type="transmembrane region" description="Helical" evidence="13">
    <location>
        <begin position="193"/>
        <end position="213"/>
    </location>
</feature>
<dbReference type="InterPro" id="IPR050222">
    <property type="entry name" value="MATE_MdtK"/>
</dbReference>
<evidence type="ECO:0000256" key="7">
    <source>
        <dbReference type="ARBA" id="ARBA00022475"/>
    </source>
</evidence>
<dbReference type="GO" id="GO:0006811">
    <property type="term" value="P:monoatomic ion transport"/>
    <property type="evidence" value="ECO:0007669"/>
    <property type="project" value="UniProtKB-KW"/>
</dbReference>
<feature type="transmembrane region" description="Helical" evidence="13">
    <location>
        <begin position="356"/>
        <end position="374"/>
    </location>
</feature>
<evidence type="ECO:0000256" key="1">
    <source>
        <dbReference type="ARBA" id="ARBA00003408"/>
    </source>
</evidence>